<dbReference type="RefSeq" id="WP_255853955.1">
    <property type="nucleotide sequence ID" value="NZ_CP073347.1"/>
</dbReference>
<dbReference type="InterPro" id="IPR008407">
    <property type="entry name" value="Brnchd-chn_aa_trnsp_AzlD"/>
</dbReference>
<dbReference type="Proteomes" id="UP001058461">
    <property type="component" value="Chromosome"/>
</dbReference>
<dbReference type="Pfam" id="PF05437">
    <property type="entry name" value="AzlD"/>
    <property type="match status" value="1"/>
</dbReference>
<feature type="transmembrane region" description="Helical" evidence="1">
    <location>
        <begin position="6"/>
        <end position="28"/>
    </location>
</feature>
<keyword evidence="1" id="KW-1133">Transmembrane helix</keyword>
<feature type="transmembrane region" description="Helical" evidence="1">
    <location>
        <begin position="40"/>
        <end position="62"/>
    </location>
</feature>
<evidence type="ECO:0000313" key="3">
    <source>
        <dbReference type="Proteomes" id="UP001058461"/>
    </source>
</evidence>
<gene>
    <name evidence="2" type="ORF">KDW95_22125</name>
</gene>
<reference evidence="2" key="1">
    <citation type="submission" date="2021-04" db="EMBL/GenBank/DDBJ databases">
        <title>Oceanospirillales bacteria with DddD are important DMSP degraders in coastal seawater.</title>
        <authorList>
            <person name="Liu J."/>
        </authorList>
    </citation>
    <scope>NUCLEOTIDE SEQUENCE</scope>
    <source>
        <strain evidence="2">D13-1</strain>
    </source>
</reference>
<name>A0ABY5HII6_9GAMM</name>
<keyword evidence="3" id="KW-1185">Reference proteome</keyword>
<keyword evidence="1" id="KW-0812">Transmembrane</keyword>
<proteinExistence type="predicted"/>
<keyword evidence="1" id="KW-0472">Membrane</keyword>
<protein>
    <submittedName>
        <fullName evidence="2">AzlD domain-containing protein</fullName>
    </submittedName>
</protein>
<evidence type="ECO:0000313" key="2">
    <source>
        <dbReference type="EMBL" id="UTW11904.1"/>
    </source>
</evidence>
<organism evidence="2 3">
    <name type="scientific">Marinobacterium rhizophilum</name>
    <dbReference type="NCBI Taxonomy" id="420402"/>
    <lineage>
        <taxon>Bacteria</taxon>
        <taxon>Pseudomonadati</taxon>
        <taxon>Pseudomonadota</taxon>
        <taxon>Gammaproteobacteria</taxon>
        <taxon>Oceanospirillales</taxon>
        <taxon>Oceanospirillaceae</taxon>
        <taxon>Marinobacterium</taxon>
    </lineage>
</organism>
<dbReference type="EMBL" id="CP073347">
    <property type="protein sequence ID" value="UTW11904.1"/>
    <property type="molecule type" value="Genomic_DNA"/>
</dbReference>
<sequence>MSELQLWLLFLAVGLGTFALRLSFIQFHGQLRLPPVLNRALAYVPASVLAALVLPSVVYPAADSELTLANPRILAALVAALVAWKTKNILYTLLSGMAVLWLLQLLG</sequence>
<feature type="transmembrane region" description="Helical" evidence="1">
    <location>
        <begin position="89"/>
        <end position="106"/>
    </location>
</feature>
<accession>A0ABY5HII6</accession>
<evidence type="ECO:0000256" key="1">
    <source>
        <dbReference type="SAM" id="Phobius"/>
    </source>
</evidence>